<feature type="domain" description="Nucleotidyl transferase" evidence="1">
    <location>
        <begin position="3"/>
        <end position="117"/>
    </location>
</feature>
<dbReference type="Pfam" id="PF13242">
    <property type="entry name" value="Hydrolase_like"/>
    <property type="match status" value="1"/>
</dbReference>
<dbReference type="GO" id="GO:0005737">
    <property type="term" value="C:cytoplasm"/>
    <property type="evidence" value="ECO:0007669"/>
    <property type="project" value="TreeGrafter"/>
</dbReference>
<comment type="caution">
    <text evidence="2">The sequence shown here is derived from an EMBL/GenBank/DDBJ whole genome shotgun (WGS) entry which is preliminary data.</text>
</comment>
<dbReference type="InterPro" id="IPR023214">
    <property type="entry name" value="HAD_sf"/>
</dbReference>
<dbReference type="InterPro" id="IPR005835">
    <property type="entry name" value="NTP_transferase_dom"/>
</dbReference>
<evidence type="ECO:0000313" key="2">
    <source>
        <dbReference type="EMBL" id="RMA78665.1"/>
    </source>
</evidence>
<organism evidence="2 3">
    <name type="scientific">Umboniibacter marinipuniceus</name>
    <dbReference type="NCBI Taxonomy" id="569599"/>
    <lineage>
        <taxon>Bacteria</taxon>
        <taxon>Pseudomonadati</taxon>
        <taxon>Pseudomonadota</taxon>
        <taxon>Gammaproteobacteria</taxon>
        <taxon>Cellvibrionales</taxon>
        <taxon>Cellvibrionaceae</taxon>
        <taxon>Umboniibacter</taxon>
    </lineage>
</organism>
<dbReference type="InterPro" id="IPR029044">
    <property type="entry name" value="Nucleotide-diphossugar_trans"/>
</dbReference>
<accession>A0A3M0A8C2</accession>
<dbReference type="CDD" id="cd02523">
    <property type="entry name" value="PC_cytidylyltransferase"/>
    <property type="match status" value="1"/>
</dbReference>
<evidence type="ECO:0000313" key="3">
    <source>
        <dbReference type="Proteomes" id="UP000267187"/>
    </source>
</evidence>
<name>A0A3M0A8C2_9GAMM</name>
<dbReference type="InterPro" id="IPR036412">
    <property type="entry name" value="HAD-like_sf"/>
</dbReference>
<evidence type="ECO:0000259" key="1">
    <source>
        <dbReference type="Pfam" id="PF00483"/>
    </source>
</evidence>
<dbReference type="PANTHER" id="PTHR19288">
    <property type="entry name" value="4-NITROPHENYLPHOSPHATASE-RELATED"/>
    <property type="match status" value="1"/>
</dbReference>
<sequence length="496" mass="54459">MLGVILAAGVGSRLRPMTNLKPKCLVSCAGKPILDYQLDAYRVAGIKRVIIVVGYEGQAIREHVKHIKDLSIEIVANDDYEITNNMYSLYLVKRFINGEAFVLNNADLAVDDNVVKALLEDPRDNLIAVDVGRYDEESMKVTCLDDGRISDISKQIGPEKAVGCSIDFYKFSDNASSTLFAEIDRVVEVEENLKDWTEVAMQRLFQAQGLAAEVCDVSALDWVEIDNYEDLQRADSLFSQRTRSIADYEAYVFDLDGTLYVGSETVEDGDLAVQRLRDAGKSVYFMSNNSSKAVIDYQNRLATMGINADESEIILSSQLVIQELLARSVEKVFVLGTVSLKKAVLDAGIEICTNDPEYVVVGYDTELAYSKLIDACRLINRGVDYVCTHPDVFCPSEHGPIPDIGALTVMLQATTGKAPTEVFGKPNTVMVANLVDKYGADQILMIGDRLHTDIAMAEAAGLGSLLVLTGEASREDLEDSSVKPNYVEPSVRAILA</sequence>
<dbReference type="Pfam" id="PF13344">
    <property type="entry name" value="Hydrolase_6"/>
    <property type="match status" value="1"/>
</dbReference>
<gene>
    <name evidence="2" type="ORF">DFR27_1995</name>
</gene>
<protein>
    <submittedName>
        <fullName evidence="2">HAD superfamily hydrolase (TIGR01450 family)</fullName>
    </submittedName>
</protein>
<dbReference type="SUPFAM" id="SSF56784">
    <property type="entry name" value="HAD-like"/>
    <property type="match status" value="1"/>
</dbReference>
<dbReference type="Pfam" id="PF00483">
    <property type="entry name" value="NTP_transferase"/>
    <property type="match status" value="1"/>
</dbReference>
<keyword evidence="3" id="KW-1185">Reference proteome</keyword>
<dbReference type="NCBIfam" id="TIGR01460">
    <property type="entry name" value="HAD-SF-IIA"/>
    <property type="match status" value="1"/>
</dbReference>
<dbReference type="Gene3D" id="3.40.50.1000">
    <property type="entry name" value="HAD superfamily/HAD-like"/>
    <property type="match status" value="2"/>
</dbReference>
<proteinExistence type="predicted"/>
<keyword evidence="2" id="KW-0378">Hydrolase</keyword>
<dbReference type="GO" id="GO:0016791">
    <property type="term" value="F:phosphatase activity"/>
    <property type="evidence" value="ECO:0007669"/>
    <property type="project" value="TreeGrafter"/>
</dbReference>
<dbReference type="EMBL" id="REFJ01000005">
    <property type="protein sequence ID" value="RMA78665.1"/>
    <property type="molecule type" value="Genomic_DNA"/>
</dbReference>
<dbReference type="SUPFAM" id="SSF53448">
    <property type="entry name" value="Nucleotide-diphospho-sugar transferases"/>
    <property type="match status" value="1"/>
</dbReference>
<dbReference type="AlphaFoldDB" id="A0A3M0A8C2"/>
<dbReference type="Gene3D" id="3.90.550.10">
    <property type="entry name" value="Spore Coat Polysaccharide Biosynthesis Protein SpsA, Chain A"/>
    <property type="match status" value="1"/>
</dbReference>
<dbReference type="PANTHER" id="PTHR19288:SF46">
    <property type="entry name" value="HALOACID DEHALOGENASE-LIKE HYDROLASE DOMAIN-CONTAINING PROTEIN 2"/>
    <property type="match status" value="1"/>
</dbReference>
<reference evidence="2 3" key="1">
    <citation type="submission" date="2018-10" db="EMBL/GenBank/DDBJ databases">
        <title>Genomic Encyclopedia of Type Strains, Phase IV (KMG-IV): sequencing the most valuable type-strain genomes for metagenomic binning, comparative biology and taxonomic classification.</title>
        <authorList>
            <person name="Goeker M."/>
        </authorList>
    </citation>
    <scope>NUCLEOTIDE SEQUENCE [LARGE SCALE GENOMIC DNA]</scope>
    <source>
        <strain evidence="2 3">DSM 25080</strain>
    </source>
</reference>
<dbReference type="Proteomes" id="UP000267187">
    <property type="component" value="Unassembled WGS sequence"/>
</dbReference>
<dbReference type="InterPro" id="IPR006357">
    <property type="entry name" value="HAD-SF_hydro_IIA"/>
</dbReference>